<dbReference type="STRING" id="454136.NIES2119_24000"/>
<name>A0A1U7I9E2_9CYAN</name>
<dbReference type="RefSeq" id="WP_073596025.1">
    <property type="nucleotide sequence ID" value="NZ_MRCE01000032.1"/>
</dbReference>
<accession>A0A1U7I9E2</accession>
<protein>
    <submittedName>
        <fullName evidence="1">Uncharacterized protein</fullName>
    </submittedName>
</protein>
<gene>
    <name evidence="1" type="ORF">NIES2119_24000</name>
</gene>
<organism evidence="1 2">
    <name type="scientific">[Phormidium ambiguum] IAM M-71</name>
    <dbReference type="NCBI Taxonomy" id="454136"/>
    <lineage>
        <taxon>Bacteria</taxon>
        <taxon>Bacillati</taxon>
        <taxon>Cyanobacteriota</taxon>
        <taxon>Cyanophyceae</taxon>
        <taxon>Oscillatoriophycideae</taxon>
        <taxon>Aerosakkonematales</taxon>
        <taxon>Aerosakkonemataceae</taxon>
        <taxon>Floridanema</taxon>
    </lineage>
</organism>
<proteinExistence type="predicted"/>
<dbReference type="EMBL" id="MRCE01000032">
    <property type="protein sequence ID" value="OKH33131.1"/>
    <property type="molecule type" value="Genomic_DNA"/>
</dbReference>
<dbReference type="AlphaFoldDB" id="A0A1U7I9E2"/>
<reference evidence="1 2" key="1">
    <citation type="submission" date="2016-11" db="EMBL/GenBank/DDBJ databases">
        <title>Draft Genome Sequences of Nine Cyanobacterial Strains from Diverse Habitats.</title>
        <authorList>
            <person name="Zhu T."/>
            <person name="Hou S."/>
            <person name="Lu X."/>
            <person name="Hess W.R."/>
        </authorList>
    </citation>
    <scope>NUCLEOTIDE SEQUENCE [LARGE SCALE GENOMIC DNA]</scope>
    <source>
        <strain evidence="1 2">IAM M-71</strain>
    </source>
</reference>
<evidence type="ECO:0000313" key="2">
    <source>
        <dbReference type="Proteomes" id="UP000185860"/>
    </source>
</evidence>
<sequence>MMGNLKRYQLPLKVGDCLDYLRSLQLQTILLELYGELFPIQWSNSTIPLFQQSHPTVYTDREIEFLQLLNTWFPIEYYEELETIEERYTEIYLYPQNISWWNQTFEELSQLEQFIISLLDWGYEREKWESVFGFSPNYTAKPEQINWEKLEQLCQTEKPPLQYFSNVISIIDHSSDCIWLDLTDESYESLAWSKENILYLKSQWEKALELQQQMAEFSVWFEAKVEHKKAALKLWNQAKK</sequence>
<dbReference type="Proteomes" id="UP000185860">
    <property type="component" value="Unassembled WGS sequence"/>
</dbReference>
<comment type="caution">
    <text evidence="1">The sequence shown here is derived from an EMBL/GenBank/DDBJ whole genome shotgun (WGS) entry which is preliminary data.</text>
</comment>
<evidence type="ECO:0000313" key="1">
    <source>
        <dbReference type="EMBL" id="OKH33131.1"/>
    </source>
</evidence>